<dbReference type="RefSeq" id="WP_406793631.1">
    <property type="nucleotide sequence ID" value="NZ_JBJHZX010000032.1"/>
</dbReference>
<sequence>MNKEDLKAIAELLDTKLEPIKKQLEELEPIKSQLNKNTIILEEVKSDIKTIVEV</sequence>
<reference evidence="1 2" key="1">
    <citation type="submission" date="2024-11" db="EMBL/GenBank/DDBJ databases">
        <authorList>
            <person name="Heng Y.C."/>
            <person name="Lim A.C.H."/>
            <person name="Lee J.K.Y."/>
            <person name="Kittelmann S."/>
        </authorList>
    </citation>
    <scope>NUCLEOTIDE SEQUENCE [LARGE SCALE GENOMIC DNA]</scope>
    <source>
        <strain evidence="1 2">WILCCON 0269</strain>
    </source>
</reference>
<keyword evidence="2" id="KW-1185">Reference proteome</keyword>
<evidence type="ECO:0000313" key="1">
    <source>
        <dbReference type="EMBL" id="MFL0197525.1"/>
    </source>
</evidence>
<name>A0ABW8SNI6_9CLOT</name>
<organism evidence="1 2">
    <name type="scientific">Candidatus Clostridium eludens</name>
    <dbReference type="NCBI Taxonomy" id="3381663"/>
    <lineage>
        <taxon>Bacteria</taxon>
        <taxon>Bacillati</taxon>
        <taxon>Bacillota</taxon>
        <taxon>Clostridia</taxon>
        <taxon>Eubacteriales</taxon>
        <taxon>Clostridiaceae</taxon>
        <taxon>Clostridium</taxon>
    </lineage>
</organism>
<comment type="caution">
    <text evidence="1">The sequence shown here is derived from an EMBL/GenBank/DDBJ whole genome shotgun (WGS) entry which is preliminary data.</text>
</comment>
<dbReference type="Proteomes" id="UP001623660">
    <property type="component" value="Unassembled WGS sequence"/>
</dbReference>
<evidence type="ECO:0000313" key="2">
    <source>
        <dbReference type="Proteomes" id="UP001623660"/>
    </source>
</evidence>
<gene>
    <name evidence="1" type="ORF">ACJDU8_18435</name>
</gene>
<dbReference type="EMBL" id="JBJHZX010000032">
    <property type="protein sequence ID" value="MFL0197525.1"/>
    <property type="molecule type" value="Genomic_DNA"/>
</dbReference>
<proteinExistence type="predicted"/>
<accession>A0ABW8SNI6</accession>
<protein>
    <submittedName>
        <fullName evidence="1">DUF5320 domain-containing protein</fullName>
    </submittedName>
</protein>